<keyword evidence="2" id="KW-0472">Membrane</keyword>
<evidence type="ECO:0000313" key="3">
    <source>
        <dbReference type="EMBL" id="EMD32894.1"/>
    </source>
</evidence>
<gene>
    <name evidence="3" type="ORF">CERSUDRAFT_98907</name>
</gene>
<reference evidence="3 4" key="1">
    <citation type="journal article" date="2012" name="Proc. Natl. Acad. Sci. U.S.A.">
        <title>Comparative genomics of Ceriporiopsis subvermispora and Phanerochaete chrysosporium provide insight into selective ligninolysis.</title>
        <authorList>
            <person name="Fernandez-Fueyo E."/>
            <person name="Ruiz-Duenas F.J."/>
            <person name="Ferreira P."/>
            <person name="Floudas D."/>
            <person name="Hibbett D.S."/>
            <person name="Canessa P."/>
            <person name="Larrondo L.F."/>
            <person name="James T.Y."/>
            <person name="Seelenfreund D."/>
            <person name="Lobos S."/>
            <person name="Polanco R."/>
            <person name="Tello M."/>
            <person name="Honda Y."/>
            <person name="Watanabe T."/>
            <person name="Watanabe T."/>
            <person name="Ryu J.S."/>
            <person name="Kubicek C.P."/>
            <person name="Schmoll M."/>
            <person name="Gaskell J."/>
            <person name="Hammel K.E."/>
            <person name="St John F.J."/>
            <person name="Vanden Wymelenberg A."/>
            <person name="Sabat G."/>
            <person name="Splinter BonDurant S."/>
            <person name="Syed K."/>
            <person name="Yadav J.S."/>
            <person name="Doddapaneni H."/>
            <person name="Subramanian V."/>
            <person name="Lavin J.L."/>
            <person name="Oguiza J.A."/>
            <person name="Perez G."/>
            <person name="Pisabarro A.G."/>
            <person name="Ramirez L."/>
            <person name="Santoyo F."/>
            <person name="Master E."/>
            <person name="Coutinho P.M."/>
            <person name="Henrissat B."/>
            <person name="Lombard V."/>
            <person name="Magnuson J.K."/>
            <person name="Kuees U."/>
            <person name="Hori C."/>
            <person name="Igarashi K."/>
            <person name="Samejima M."/>
            <person name="Held B.W."/>
            <person name="Barry K.W."/>
            <person name="LaButti K.M."/>
            <person name="Lapidus A."/>
            <person name="Lindquist E.A."/>
            <person name="Lucas S.M."/>
            <person name="Riley R."/>
            <person name="Salamov A.A."/>
            <person name="Hoffmeister D."/>
            <person name="Schwenk D."/>
            <person name="Hadar Y."/>
            <person name="Yarden O."/>
            <person name="de Vries R.P."/>
            <person name="Wiebenga A."/>
            <person name="Stenlid J."/>
            <person name="Eastwood D."/>
            <person name="Grigoriev I.V."/>
            <person name="Berka R.M."/>
            <person name="Blanchette R.A."/>
            <person name="Kersten P."/>
            <person name="Martinez A.T."/>
            <person name="Vicuna R."/>
            <person name="Cullen D."/>
        </authorList>
    </citation>
    <scope>NUCLEOTIDE SEQUENCE [LARGE SCALE GENOMIC DNA]</scope>
    <source>
        <strain evidence="3 4">B</strain>
    </source>
</reference>
<feature type="region of interest" description="Disordered" evidence="1">
    <location>
        <begin position="1"/>
        <end position="23"/>
    </location>
</feature>
<dbReference type="EMBL" id="KB445808">
    <property type="protein sequence ID" value="EMD32894.1"/>
    <property type="molecule type" value="Genomic_DNA"/>
</dbReference>
<dbReference type="Proteomes" id="UP000016930">
    <property type="component" value="Unassembled WGS sequence"/>
</dbReference>
<dbReference type="AlphaFoldDB" id="M2PBG3"/>
<protein>
    <submittedName>
        <fullName evidence="3">Uncharacterized protein</fullName>
    </submittedName>
</protein>
<feature type="region of interest" description="Disordered" evidence="1">
    <location>
        <begin position="124"/>
        <end position="148"/>
    </location>
</feature>
<dbReference type="HOGENOM" id="CLU_105125_0_0_1"/>
<evidence type="ECO:0000313" key="4">
    <source>
        <dbReference type="Proteomes" id="UP000016930"/>
    </source>
</evidence>
<keyword evidence="2" id="KW-0812">Transmembrane</keyword>
<name>M2PBG3_CERS8</name>
<feature type="transmembrane region" description="Helical" evidence="2">
    <location>
        <begin position="27"/>
        <end position="50"/>
    </location>
</feature>
<dbReference type="OrthoDB" id="2848852at2759"/>
<evidence type="ECO:0000256" key="1">
    <source>
        <dbReference type="SAM" id="MobiDB-lite"/>
    </source>
</evidence>
<evidence type="ECO:0000256" key="2">
    <source>
        <dbReference type="SAM" id="Phobius"/>
    </source>
</evidence>
<sequence>MSSPSTSSLPSPSSEPSSSSDNSNVTAIAAGVTTGILVSVALFGALFWLVRRRRLLRLAAQGDPAARRKTHVDPRHPAFIVTPFGSSTADSPRYVHRPGANMRVARRRSDGGWEFDELTKPRTLASFDMPPPSPSPSSAPSYCHKDKLLPGDLTTRGYIEHDVYGVPPPAYAPSDSAPSPR</sequence>
<keyword evidence="4" id="KW-1185">Reference proteome</keyword>
<accession>M2PBG3</accession>
<proteinExistence type="predicted"/>
<organism evidence="3 4">
    <name type="scientific">Ceriporiopsis subvermispora (strain B)</name>
    <name type="common">White-rot fungus</name>
    <name type="synonym">Gelatoporia subvermispora</name>
    <dbReference type="NCBI Taxonomy" id="914234"/>
    <lineage>
        <taxon>Eukaryota</taxon>
        <taxon>Fungi</taxon>
        <taxon>Dikarya</taxon>
        <taxon>Basidiomycota</taxon>
        <taxon>Agaricomycotina</taxon>
        <taxon>Agaricomycetes</taxon>
        <taxon>Polyporales</taxon>
        <taxon>Gelatoporiaceae</taxon>
        <taxon>Gelatoporia</taxon>
    </lineage>
</organism>
<keyword evidence="2" id="KW-1133">Transmembrane helix</keyword>